<name>A0ABR2J498_9PEZI</name>
<proteinExistence type="predicted"/>
<keyword evidence="2" id="KW-1185">Reference proteome</keyword>
<dbReference type="CDD" id="cd00590">
    <property type="entry name" value="RRM_SF"/>
    <property type="match status" value="1"/>
</dbReference>
<organism evidence="1 2">
    <name type="scientific">Apiospora arundinis</name>
    <dbReference type="NCBI Taxonomy" id="335852"/>
    <lineage>
        <taxon>Eukaryota</taxon>
        <taxon>Fungi</taxon>
        <taxon>Dikarya</taxon>
        <taxon>Ascomycota</taxon>
        <taxon>Pezizomycotina</taxon>
        <taxon>Sordariomycetes</taxon>
        <taxon>Xylariomycetidae</taxon>
        <taxon>Amphisphaeriales</taxon>
        <taxon>Apiosporaceae</taxon>
        <taxon>Apiospora</taxon>
    </lineage>
</organism>
<reference evidence="1 2" key="1">
    <citation type="journal article" date="2024" name="IMA Fungus">
        <title>Apiospora arundinis, a panoply of carbohydrate-active enzymes and secondary metabolites.</title>
        <authorList>
            <person name="Sorensen T."/>
            <person name="Petersen C."/>
            <person name="Muurmann A.T."/>
            <person name="Christiansen J.V."/>
            <person name="Brundto M.L."/>
            <person name="Overgaard C.K."/>
            <person name="Boysen A.T."/>
            <person name="Wollenberg R.D."/>
            <person name="Larsen T.O."/>
            <person name="Sorensen J.L."/>
            <person name="Nielsen K.L."/>
            <person name="Sondergaard T.E."/>
        </authorList>
    </citation>
    <scope>NUCLEOTIDE SEQUENCE [LARGE SCALE GENOMIC DNA]</scope>
    <source>
        <strain evidence="1 2">AAU 773</strain>
    </source>
</reference>
<comment type="caution">
    <text evidence="1">The sequence shown here is derived from an EMBL/GenBank/DDBJ whole genome shotgun (WGS) entry which is preliminary data.</text>
</comment>
<accession>A0ABR2J498</accession>
<dbReference type="InterPro" id="IPR035979">
    <property type="entry name" value="RBD_domain_sf"/>
</dbReference>
<gene>
    <name evidence="1" type="ORF">PGQ11_003125</name>
</gene>
<protein>
    <submittedName>
        <fullName evidence="1">Ribonuclease H</fullName>
    </submittedName>
</protein>
<dbReference type="Proteomes" id="UP001390339">
    <property type="component" value="Unassembled WGS sequence"/>
</dbReference>
<evidence type="ECO:0000313" key="2">
    <source>
        <dbReference type="Proteomes" id="UP001390339"/>
    </source>
</evidence>
<sequence>MANQHPSAKQSARQRQNHVLRNFRSQCKSLAPRTFEEFQRFAAENTTGFVAFDFDSWRQKPGDVTELGFAFVPPPSELLLLSSPSTQSVDLSALGAERREPNIRRRVLDEVARAGILESHSIRVKGRKRGECDRESYWYTPLQLVEPGAVEAEALKLLRGFQKKNKGEESLSSGGGAASGPLVLVGFSIEYELGVLLRTYPRLIAECPVVIDLQEVVMDLCGMTQRPPLRNTLIACGLKCMTRANSRKALCAGNDAVRVALLLVNMLKLPSSPQPSLAAIGPRRNKKPYNWYLNKELRARKYWYKHSPRPKELYPYTVAVTEKDACCRDKIPFADPESLFAFFEGHNPIASGVRRNQPRGPIKCGYLSFASLESHDTFIAKVHGKTIGGRVWSVGSKYDPDVQPACSLEEHRYNRREGNIAQTETRQQQRQKRRQDFANAVEEDVGSFINNMFAL</sequence>
<dbReference type="SUPFAM" id="SSF54928">
    <property type="entry name" value="RNA-binding domain, RBD"/>
    <property type="match status" value="1"/>
</dbReference>
<dbReference type="EMBL" id="JAPCWZ010000003">
    <property type="protein sequence ID" value="KAK8872611.1"/>
    <property type="molecule type" value="Genomic_DNA"/>
</dbReference>
<evidence type="ECO:0000313" key="1">
    <source>
        <dbReference type="EMBL" id="KAK8872611.1"/>
    </source>
</evidence>